<dbReference type="EMBL" id="CP132306">
    <property type="protein sequence ID" value="WLS01049.1"/>
    <property type="molecule type" value="Genomic_DNA"/>
</dbReference>
<gene>
    <name evidence="1" type="ORF">Q9313_26350</name>
</gene>
<geneLocation type="plasmid" evidence="1 2">
    <name>unnamed4</name>
</geneLocation>
<organism evidence="1 2">
    <name type="scientific">Shinella sumterensis</name>
    <dbReference type="NCBI Taxonomy" id="1967501"/>
    <lineage>
        <taxon>Bacteria</taxon>
        <taxon>Pseudomonadati</taxon>
        <taxon>Pseudomonadota</taxon>
        <taxon>Alphaproteobacteria</taxon>
        <taxon>Hyphomicrobiales</taxon>
        <taxon>Rhizobiaceae</taxon>
        <taxon>Shinella</taxon>
    </lineage>
</organism>
<evidence type="ECO:0000313" key="2">
    <source>
        <dbReference type="Proteomes" id="UP001234585"/>
    </source>
</evidence>
<keyword evidence="1" id="KW-0614">Plasmid</keyword>
<keyword evidence="2" id="KW-1185">Reference proteome</keyword>
<evidence type="ECO:0000313" key="1">
    <source>
        <dbReference type="EMBL" id="WLS01049.1"/>
    </source>
</evidence>
<reference evidence="1 2" key="1">
    <citation type="submission" date="2023-08" db="EMBL/GenBank/DDBJ databases">
        <title>Pathogen: clinical or host-associated sample.</title>
        <authorList>
            <person name="Hergert J."/>
            <person name="Casey R."/>
            <person name="Wagner J."/>
            <person name="Young E.L."/>
            <person name="Oakeson K.F."/>
        </authorList>
    </citation>
    <scope>NUCLEOTIDE SEQUENCE [LARGE SCALE GENOMIC DNA]</scope>
    <source>
        <strain evidence="1 2">1760953</strain>
        <plasmid evidence="1 2">unnamed4</plasmid>
    </source>
</reference>
<protein>
    <submittedName>
        <fullName evidence="1">Uncharacterized protein</fullName>
    </submittedName>
</protein>
<sequence>MISKSAGHQVDYVDMPLDEFFNRSALVGLPDNVIRHHEEVHRFLRSELASCVSLDVERVLGRSPHDFVPFVLEHAVLWKRTAA</sequence>
<dbReference type="Proteomes" id="UP001234585">
    <property type="component" value="Plasmid unnamed4"/>
</dbReference>
<name>A0AA50CS53_9HYPH</name>
<accession>A0AA50CS53</accession>
<proteinExistence type="predicted"/>
<dbReference type="RefSeq" id="WP_306041275.1">
    <property type="nucleotide sequence ID" value="NZ_CP132306.1"/>
</dbReference>
<dbReference type="AlphaFoldDB" id="A0AA50CS53"/>